<protein>
    <submittedName>
        <fullName evidence="1">Uncharacterized protein</fullName>
    </submittedName>
</protein>
<feature type="non-terminal residue" evidence="1">
    <location>
        <position position="1"/>
    </location>
</feature>
<sequence length="26" mass="3039">MAKDSRILTNARFSSRWTNSPCHCKK</sequence>
<dbReference type="Proteomes" id="UP000708208">
    <property type="component" value="Unassembled WGS sequence"/>
</dbReference>
<evidence type="ECO:0000313" key="2">
    <source>
        <dbReference type="Proteomes" id="UP000708208"/>
    </source>
</evidence>
<comment type="caution">
    <text evidence="1">The sequence shown here is derived from an EMBL/GenBank/DDBJ whole genome shotgun (WGS) entry which is preliminary data.</text>
</comment>
<keyword evidence="2" id="KW-1185">Reference proteome</keyword>
<evidence type="ECO:0000313" key="1">
    <source>
        <dbReference type="EMBL" id="CAG7720302.1"/>
    </source>
</evidence>
<dbReference type="EMBL" id="CAJVCH010069388">
    <property type="protein sequence ID" value="CAG7720302.1"/>
    <property type="molecule type" value="Genomic_DNA"/>
</dbReference>
<proteinExistence type="predicted"/>
<gene>
    <name evidence="1" type="ORF">AFUS01_LOCUS9588</name>
</gene>
<dbReference type="AlphaFoldDB" id="A0A8J2NVV8"/>
<name>A0A8J2NVV8_9HEXA</name>
<accession>A0A8J2NVV8</accession>
<organism evidence="1 2">
    <name type="scientific">Allacma fusca</name>
    <dbReference type="NCBI Taxonomy" id="39272"/>
    <lineage>
        <taxon>Eukaryota</taxon>
        <taxon>Metazoa</taxon>
        <taxon>Ecdysozoa</taxon>
        <taxon>Arthropoda</taxon>
        <taxon>Hexapoda</taxon>
        <taxon>Collembola</taxon>
        <taxon>Symphypleona</taxon>
        <taxon>Sminthuridae</taxon>
        <taxon>Allacma</taxon>
    </lineage>
</organism>
<reference evidence="1" key="1">
    <citation type="submission" date="2021-06" db="EMBL/GenBank/DDBJ databases">
        <authorList>
            <person name="Hodson N. C."/>
            <person name="Mongue J. A."/>
            <person name="Jaron S. K."/>
        </authorList>
    </citation>
    <scope>NUCLEOTIDE SEQUENCE</scope>
</reference>